<dbReference type="OrthoDB" id="540503at2759"/>
<reference evidence="1 2" key="1">
    <citation type="journal article" date="2010" name="Cell">
        <title>The genome of Naegleria gruberi illuminates early eukaryotic versatility.</title>
        <authorList>
            <person name="Fritz-Laylin L.K."/>
            <person name="Prochnik S.E."/>
            <person name="Ginger M.L."/>
            <person name="Dacks J.B."/>
            <person name="Carpenter M.L."/>
            <person name="Field M.C."/>
            <person name="Kuo A."/>
            <person name="Paredez A."/>
            <person name="Chapman J."/>
            <person name="Pham J."/>
            <person name="Shu S."/>
            <person name="Neupane R."/>
            <person name="Cipriano M."/>
            <person name="Mancuso J."/>
            <person name="Tu H."/>
            <person name="Salamov A."/>
            <person name="Lindquist E."/>
            <person name="Shapiro H."/>
            <person name="Lucas S."/>
            <person name="Grigoriev I.V."/>
            <person name="Cande W.Z."/>
            <person name="Fulton C."/>
            <person name="Rokhsar D.S."/>
            <person name="Dawson S.C."/>
        </authorList>
    </citation>
    <scope>NUCLEOTIDE SEQUENCE [LARGE SCALE GENOMIC DNA]</scope>
    <source>
        <strain evidence="1 2">NEG-M</strain>
    </source>
</reference>
<accession>D2VIR1</accession>
<dbReference type="Proteomes" id="UP000006671">
    <property type="component" value="Unassembled WGS sequence"/>
</dbReference>
<dbReference type="AlphaFoldDB" id="D2VIR1"/>
<evidence type="ECO:0000313" key="2">
    <source>
        <dbReference type="Proteomes" id="UP000006671"/>
    </source>
</evidence>
<organism evidence="2">
    <name type="scientific">Naegleria gruberi</name>
    <name type="common">Amoeba</name>
    <dbReference type="NCBI Taxonomy" id="5762"/>
    <lineage>
        <taxon>Eukaryota</taxon>
        <taxon>Discoba</taxon>
        <taxon>Heterolobosea</taxon>
        <taxon>Tetramitia</taxon>
        <taxon>Eutetramitia</taxon>
        <taxon>Vahlkampfiidae</taxon>
        <taxon>Naegleria</taxon>
    </lineage>
</organism>
<dbReference type="EMBL" id="GG738874">
    <property type="protein sequence ID" value="EFC43319.1"/>
    <property type="molecule type" value="Genomic_DNA"/>
</dbReference>
<dbReference type="GeneID" id="8852183"/>
<proteinExistence type="predicted"/>
<keyword evidence="2" id="KW-1185">Reference proteome</keyword>
<dbReference type="KEGG" id="ngr:NAEGRDRAFT_68765"/>
<dbReference type="RefSeq" id="XP_002676063.1">
    <property type="nucleotide sequence ID" value="XM_002676017.1"/>
</dbReference>
<dbReference type="InParanoid" id="D2VIR1"/>
<evidence type="ECO:0000313" key="1">
    <source>
        <dbReference type="EMBL" id="EFC43319.1"/>
    </source>
</evidence>
<protein>
    <submittedName>
        <fullName evidence="1">Predicted protein</fullName>
    </submittedName>
</protein>
<dbReference type="VEuPathDB" id="AmoebaDB:NAEGRDRAFT_68765"/>
<gene>
    <name evidence="1" type="ORF">NAEGRDRAFT_68765</name>
</gene>
<name>D2VIR1_NAEGR</name>
<sequence>MRISRAKVVIFLVFGLALFLIPFTYFVLLQNKHVQEVLRTSPPPPPRYKLLQELTTSYSRSILFDSESLQDGNKQLPEEISKYLENVMERAQFPAASGIPQLMTIVESENDFKFVENLINSVHNFYERKIETYNVDATVQKSPNFPKSGLIHDQVSNFATDAESVYWMIWSALTSQDYRKVIICNVGMSEDQVKIASKWRNVQVVKVSTYELPEQMKKNLEIKTLILYLLLQNYHSVLYLDPRIQLRENLDDLENILNSQGYVQLTKSAISMAQDGSCTDSVIGFVHGSNKYDILVDTLTCQYKGENCKLMDIMKKAGSHCSSEYFPIDYISSENQIQNVQLLDEKAVAVVIPFLENQLGKILGNLIEWNEPQYAPCGNKKDLRKTFDLIFYMNKDVNQGIENTLIESLSKKKSVTKCFRQVRFLYAHLNEEKHDKYPFGPTNQFFGMLVDNADFYTTYSHFLYLEPDVKALRPFWLEHVTSILKHYEIVKPDFWVIGSQFRGGGKVWALINRFHVNGNALYTTDASFRYYMKMIRDHAHVFDMDPYEFLLTYDNFQLTKHVWNRMIFHEFIQNWYRTRWPEKQLRKLFPRTYLIHGGYRE</sequence>